<dbReference type="SUPFAM" id="SSF81901">
    <property type="entry name" value="HCP-like"/>
    <property type="match status" value="1"/>
</dbReference>
<proteinExistence type="predicted"/>
<accession>A0A3B0YM53</accession>
<organism evidence="2">
    <name type="scientific">hydrothermal vent metagenome</name>
    <dbReference type="NCBI Taxonomy" id="652676"/>
    <lineage>
        <taxon>unclassified sequences</taxon>
        <taxon>metagenomes</taxon>
        <taxon>ecological metagenomes</taxon>
    </lineage>
</organism>
<dbReference type="InterPro" id="IPR050767">
    <property type="entry name" value="Sel1_AlgK"/>
</dbReference>
<evidence type="ECO:0000313" key="2">
    <source>
        <dbReference type="EMBL" id="VAW82028.1"/>
    </source>
</evidence>
<dbReference type="EMBL" id="UOFL01000233">
    <property type="protein sequence ID" value="VAW82028.1"/>
    <property type="molecule type" value="Genomic_DNA"/>
</dbReference>
<dbReference type="PANTHER" id="PTHR11102:SF160">
    <property type="entry name" value="ERAD-ASSOCIATED E3 UBIQUITIN-PROTEIN LIGASE COMPONENT HRD3"/>
    <property type="match status" value="1"/>
</dbReference>
<dbReference type="SMART" id="SM00671">
    <property type="entry name" value="SEL1"/>
    <property type="match status" value="3"/>
</dbReference>
<gene>
    <name evidence="2" type="ORF">MNBD_GAMMA12-594</name>
</gene>
<evidence type="ECO:0000256" key="1">
    <source>
        <dbReference type="SAM" id="MobiDB-lite"/>
    </source>
</evidence>
<feature type="region of interest" description="Disordered" evidence="1">
    <location>
        <begin position="180"/>
        <end position="215"/>
    </location>
</feature>
<dbReference type="InterPro" id="IPR011990">
    <property type="entry name" value="TPR-like_helical_dom_sf"/>
</dbReference>
<evidence type="ECO:0008006" key="3">
    <source>
        <dbReference type="Google" id="ProtNLM"/>
    </source>
</evidence>
<dbReference type="Pfam" id="PF08238">
    <property type="entry name" value="Sel1"/>
    <property type="match status" value="3"/>
</dbReference>
<protein>
    <recommendedName>
        <fullName evidence="3">TETRATRICOPEPTIDE REPEAT FAMILY PROTEIN</fullName>
    </recommendedName>
</protein>
<dbReference type="PANTHER" id="PTHR11102">
    <property type="entry name" value="SEL-1-LIKE PROTEIN"/>
    <property type="match status" value="1"/>
</dbReference>
<feature type="compositionally biased region" description="Polar residues" evidence="1">
    <location>
        <begin position="190"/>
        <end position="210"/>
    </location>
</feature>
<dbReference type="AlphaFoldDB" id="A0A3B0YM53"/>
<name>A0A3B0YM53_9ZZZZ</name>
<sequence>MKIIKIVLLGAFSFIFTISIIQAIPTNIATQNRFERIKQQAEAGEKRSQYKLAIAYLRGKLIETSVDEAIYWFKKSARQGYLKAAHKLGTIYYFTKSKPSHYKQALYWFTQAANNSYAESQYFLSKLYAEGKGVKRNYVRSLMWLKKAEALDFLIATREISRLKLLIKKSRTTKAITTRVVKKSKPKTQLGKQSDEATTNMATKTPSSDEGTLDSDAENSIDLVSLNKTPIQDSTVTEEKIFNTSKILLSGFWLNNGKPAKQMPSSLNQCRSSQTKMTCMSKRLSKQTEVARVSYKIQSRLINFKPDGTFDIKFRKNYIFVMPLDADDPDPDVVIPGTGWQRGIKKMKCQIVSETQISCKEDQGNMIVRFHK</sequence>
<dbReference type="InterPro" id="IPR006597">
    <property type="entry name" value="Sel1-like"/>
</dbReference>
<dbReference type="Gene3D" id="1.25.40.10">
    <property type="entry name" value="Tetratricopeptide repeat domain"/>
    <property type="match status" value="1"/>
</dbReference>
<reference evidence="2" key="1">
    <citation type="submission" date="2018-06" db="EMBL/GenBank/DDBJ databases">
        <authorList>
            <person name="Zhirakovskaya E."/>
        </authorList>
    </citation>
    <scope>NUCLEOTIDE SEQUENCE</scope>
</reference>